<keyword evidence="6" id="KW-1185">Reference proteome</keyword>
<dbReference type="PANTHER" id="PTHR33204:SF29">
    <property type="entry name" value="TRANSCRIPTIONAL REGULATOR"/>
    <property type="match status" value="1"/>
</dbReference>
<dbReference type="InterPro" id="IPR036388">
    <property type="entry name" value="WH-like_DNA-bd_sf"/>
</dbReference>
<dbReference type="InterPro" id="IPR002577">
    <property type="entry name" value="HTH_HxlR"/>
</dbReference>
<organism evidence="5 6">
    <name type="scientific">Clostridium ganghwense</name>
    <dbReference type="NCBI Taxonomy" id="312089"/>
    <lineage>
        <taxon>Bacteria</taxon>
        <taxon>Bacillati</taxon>
        <taxon>Bacillota</taxon>
        <taxon>Clostridia</taxon>
        <taxon>Eubacteriales</taxon>
        <taxon>Clostridiaceae</taxon>
        <taxon>Clostridium</taxon>
    </lineage>
</organism>
<feature type="domain" description="HTH hxlR-type" evidence="4">
    <location>
        <begin position="11"/>
        <end position="110"/>
    </location>
</feature>
<keyword evidence="1" id="KW-0805">Transcription regulation</keyword>
<dbReference type="Gene3D" id="1.10.10.10">
    <property type="entry name" value="Winged helix-like DNA-binding domain superfamily/Winged helix DNA-binding domain"/>
    <property type="match status" value="1"/>
</dbReference>
<keyword evidence="3" id="KW-0804">Transcription</keyword>
<protein>
    <submittedName>
        <fullName evidence="5">Helix-turn-helix domain-containing protein</fullName>
    </submittedName>
</protein>
<sequence length="112" mass="13022">MNKISCSNYRCEIEVALEIISGKWNALILWTLGTEGTKRFGELKRSLSGVTQKMLTQQLRTLEKYGIVERTIYPEVPPVVEYSLTEMGNKLIPIFKELDKWGKEYIEHRKTL</sequence>
<dbReference type="InterPro" id="IPR036390">
    <property type="entry name" value="WH_DNA-bd_sf"/>
</dbReference>
<dbReference type="PROSITE" id="PS51118">
    <property type="entry name" value="HTH_HXLR"/>
    <property type="match status" value="1"/>
</dbReference>
<name>A0ABT4CQU8_9CLOT</name>
<evidence type="ECO:0000256" key="3">
    <source>
        <dbReference type="ARBA" id="ARBA00023163"/>
    </source>
</evidence>
<keyword evidence="2" id="KW-0238">DNA-binding</keyword>
<accession>A0ABT4CQU8</accession>
<dbReference type="EMBL" id="JAPQES010000004">
    <property type="protein sequence ID" value="MCY6371432.1"/>
    <property type="molecule type" value="Genomic_DNA"/>
</dbReference>
<evidence type="ECO:0000256" key="2">
    <source>
        <dbReference type="ARBA" id="ARBA00023125"/>
    </source>
</evidence>
<dbReference type="Proteomes" id="UP001079657">
    <property type="component" value="Unassembled WGS sequence"/>
</dbReference>
<evidence type="ECO:0000313" key="6">
    <source>
        <dbReference type="Proteomes" id="UP001079657"/>
    </source>
</evidence>
<evidence type="ECO:0000313" key="5">
    <source>
        <dbReference type="EMBL" id="MCY6371432.1"/>
    </source>
</evidence>
<dbReference type="Pfam" id="PF01638">
    <property type="entry name" value="HxlR"/>
    <property type="match status" value="1"/>
</dbReference>
<dbReference type="SUPFAM" id="SSF46785">
    <property type="entry name" value="Winged helix' DNA-binding domain"/>
    <property type="match status" value="1"/>
</dbReference>
<reference evidence="5" key="1">
    <citation type="submission" date="2022-12" db="EMBL/GenBank/DDBJ databases">
        <authorList>
            <person name="Wang J."/>
        </authorList>
    </citation>
    <scope>NUCLEOTIDE SEQUENCE</scope>
    <source>
        <strain evidence="5">HY-42-06</strain>
    </source>
</reference>
<gene>
    <name evidence="5" type="ORF">OXH55_12350</name>
</gene>
<evidence type="ECO:0000256" key="1">
    <source>
        <dbReference type="ARBA" id="ARBA00023015"/>
    </source>
</evidence>
<evidence type="ECO:0000259" key="4">
    <source>
        <dbReference type="PROSITE" id="PS51118"/>
    </source>
</evidence>
<proteinExistence type="predicted"/>
<dbReference type="PANTHER" id="PTHR33204">
    <property type="entry name" value="TRANSCRIPTIONAL REGULATOR, MARR FAMILY"/>
    <property type="match status" value="1"/>
</dbReference>
<comment type="caution">
    <text evidence="5">The sequence shown here is derived from an EMBL/GenBank/DDBJ whole genome shotgun (WGS) entry which is preliminary data.</text>
</comment>